<name>A0A4T0LX67_9BASI</name>
<dbReference type="EMBL" id="SPRW01000001">
    <property type="protein sequence ID" value="TIC71331.1"/>
    <property type="molecule type" value="Genomic_DNA"/>
</dbReference>
<evidence type="ECO:0000313" key="16">
    <source>
        <dbReference type="Proteomes" id="UP000309601"/>
    </source>
</evidence>
<evidence type="ECO:0000313" key="18">
    <source>
        <dbReference type="Proteomes" id="UP000310708"/>
    </source>
</evidence>
<organism evidence="7 17">
    <name type="scientific">Wallemia mellicola</name>
    <dbReference type="NCBI Taxonomy" id="1708541"/>
    <lineage>
        <taxon>Eukaryota</taxon>
        <taxon>Fungi</taxon>
        <taxon>Dikarya</taxon>
        <taxon>Basidiomycota</taxon>
        <taxon>Wallemiomycotina</taxon>
        <taxon>Wallemiomycetes</taxon>
        <taxon>Wallemiales</taxon>
        <taxon>Wallemiaceae</taxon>
        <taxon>Wallemia</taxon>
    </lineage>
</organism>
<evidence type="ECO:0000256" key="2">
    <source>
        <dbReference type="ARBA" id="ARBA00006966"/>
    </source>
</evidence>
<dbReference type="PIRSF" id="PIRSF017617">
    <property type="entry name" value="Thr_aldolase"/>
    <property type="match status" value="1"/>
</dbReference>
<dbReference type="GO" id="GO:0006567">
    <property type="term" value="P:L-threonine catabolic process"/>
    <property type="evidence" value="ECO:0007669"/>
    <property type="project" value="TreeGrafter"/>
</dbReference>
<evidence type="ECO:0000313" key="10">
    <source>
        <dbReference type="EMBL" id="TIC70157.1"/>
    </source>
</evidence>
<dbReference type="Proteomes" id="UP000305647">
    <property type="component" value="Unassembled WGS sequence"/>
</dbReference>
<dbReference type="Proteomes" id="UP000305362">
    <property type="component" value="Unassembled WGS sequence"/>
</dbReference>
<feature type="modified residue" description="N6-(pyridoxal phosphate)lysine" evidence="5">
    <location>
        <position position="224"/>
    </location>
</feature>
<dbReference type="Proteomes" id="UP000309601">
    <property type="component" value="Unassembled WGS sequence"/>
</dbReference>
<dbReference type="GO" id="GO:0005829">
    <property type="term" value="C:cytosol"/>
    <property type="evidence" value="ECO:0007669"/>
    <property type="project" value="TreeGrafter"/>
</dbReference>
<gene>
    <name evidence="10" type="ORF">E3Q01_00126</name>
    <name evidence="11" type="ORF">E3Q02_00122</name>
    <name evidence="12" type="ORF">E3Q03_00324</name>
    <name evidence="9" type="ORF">E3Q10_00145</name>
    <name evidence="8" type="ORF">E3Q17_00087</name>
    <name evidence="7" type="ORF">E3Q22_00144</name>
</gene>
<evidence type="ECO:0000256" key="3">
    <source>
        <dbReference type="ARBA" id="ARBA00022898"/>
    </source>
</evidence>
<evidence type="ECO:0000256" key="5">
    <source>
        <dbReference type="PIRSR" id="PIRSR017617-1"/>
    </source>
</evidence>
<evidence type="ECO:0000256" key="4">
    <source>
        <dbReference type="ARBA" id="ARBA00023239"/>
    </source>
</evidence>
<feature type="domain" description="Aromatic amino acid beta-eliminating lyase/threonine aldolase" evidence="6">
    <location>
        <begin position="38"/>
        <end position="308"/>
    </location>
</feature>
<dbReference type="GO" id="GO:0008732">
    <property type="term" value="F:L-allo-threonine aldolase activity"/>
    <property type="evidence" value="ECO:0007669"/>
    <property type="project" value="TreeGrafter"/>
</dbReference>
<sequence>MSVCQQLENIARDFRCKPNPLKKHTNTPKLTLSPLPFTDGMLSYAFKASRGDDVYEEDDSTNEFQAKFAELTGKQDALFCISGTMANQIGLRTNLQQPPHSVICDSRAHIYRFEAGGVAYHSQAQVIPVTPSNGHHLTLEDIQKAAVIDENIHYATTRVIALENATGGLIYPQEEIKRISEWAHANGLLMHLDGARLWNVHIATGLSVKELCEPFDSVSVCLSKGLGAPIGSVLVGSKSFIKKATWFRKLFGGGVRQCGFVVAAADYALQHNLPLIERSHQLAKRLSIGLENAGVKILSPVESSMVFYDPTSLGVSSQEFNTRAKAAGITLRPGRIVLHFQNTDDAIDKLVAVAESFSKQH</sequence>
<evidence type="ECO:0000313" key="8">
    <source>
        <dbReference type="EMBL" id="TIC05009.1"/>
    </source>
</evidence>
<dbReference type="PANTHER" id="PTHR48097">
    <property type="entry name" value="L-THREONINE ALDOLASE-RELATED"/>
    <property type="match status" value="1"/>
</dbReference>
<evidence type="ECO:0000313" key="14">
    <source>
        <dbReference type="Proteomes" id="UP000305647"/>
    </source>
</evidence>
<dbReference type="EMBL" id="SPRV01000002">
    <property type="protein sequence ID" value="TIC71637.1"/>
    <property type="molecule type" value="Genomic_DNA"/>
</dbReference>
<dbReference type="Pfam" id="PF01212">
    <property type="entry name" value="Beta_elim_lyase"/>
    <property type="match status" value="1"/>
</dbReference>
<evidence type="ECO:0000313" key="13">
    <source>
        <dbReference type="Proteomes" id="UP000305362"/>
    </source>
</evidence>
<dbReference type="NCBIfam" id="NF041359">
    <property type="entry name" value="GntG_guanitoxin"/>
    <property type="match status" value="1"/>
</dbReference>
<accession>A0A4T0LX67</accession>
<evidence type="ECO:0000256" key="1">
    <source>
        <dbReference type="ARBA" id="ARBA00001933"/>
    </source>
</evidence>
<dbReference type="Gene3D" id="3.40.640.10">
    <property type="entry name" value="Type I PLP-dependent aspartate aminotransferase-like (Major domain)"/>
    <property type="match status" value="1"/>
</dbReference>
<dbReference type="InterPro" id="IPR001597">
    <property type="entry name" value="ArAA_b-elim_lyase/Thr_aldolase"/>
</dbReference>
<dbReference type="Proteomes" id="UP000307169">
    <property type="component" value="Unassembled WGS sequence"/>
</dbReference>
<dbReference type="EMBL" id="SPRC01000001">
    <property type="protein sequence ID" value="TIB82744.1"/>
    <property type="molecule type" value="Genomic_DNA"/>
</dbReference>
<reference evidence="13 14" key="1">
    <citation type="submission" date="2019-03" db="EMBL/GenBank/DDBJ databases">
        <title>Sequencing 25 genomes of Wallemia mellicola.</title>
        <authorList>
            <person name="Gostincar C."/>
        </authorList>
    </citation>
    <scope>NUCLEOTIDE SEQUENCE [LARGE SCALE GENOMIC DNA]</scope>
    <source>
        <strain evidence="8 15">EXF-1262</strain>
        <strain evidence="11 16">EXF-1274</strain>
        <strain evidence="12 13">EXF-1277</strain>
        <strain evidence="7 17">EXF-6152</strain>
        <strain evidence="10 18">EXF-757</strain>
        <strain evidence="9 14">EXF-8738</strain>
    </source>
</reference>
<dbReference type="OrthoDB" id="10261951at2759"/>
<evidence type="ECO:0000313" key="7">
    <source>
        <dbReference type="EMBL" id="TIB82744.1"/>
    </source>
</evidence>
<dbReference type="EMBL" id="SPRX01000001">
    <property type="protein sequence ID" value="TIC70157.1"/>
    <property type="molecule type" value="Genomic_DNA"/>
</dbReference>
<dbReference type="EMBL" id="SPRO01000001">
    <property type="protein sequence ID" value="TIC34692.1"/>
    <property type="molecule type" value="Genomic_DNA"/>
</dbReference>
<dbReference type="PANTHER" id="PTHR48097:SF9">
    <property type="entry name" value="L-THREONINE ALDOLASE"/>
    <property type="match status" value="1"/>
</dbReference>
<comment type="caution">
    <text evidence="7">The sequence shown here is derived from an EMBL/GenBank/DDBJ whole genome shotgun (WGS) entry which is preliminary data.</text>
</comment>
<dbReference type="CDD" id="cd06502">
    <property type="entry name" value="TA_like"/>
    <property type="match status" value="1"/>
</dbReference>
<dbReference type="InterPro" id="IPR023603">
    <property type="entry name" value="Low_specificity_L-TA-like"/>
</dbReference>
<dbReference type="Proteomes" id="UP000310708">
    <property type="component" value="Unassembled WGS sequence"/>
</dbReference>
<dbReference type="InterPro" id="IPR015424">
    <property type="entry name" value="PyrdxlP-dep_Trfase"/>
</dbReference>
<dbReference type="InterPro" id="IPR015421">
    <property type="entry name" value="PyrdxlP-dep_Trfase_major"/>
</dbReference>
<comment type="similarity">
    <text evidence="2">Belongs to the threonine aldolase family.</text>
</comment>
<dbReference type="Proteomes" id="UP000310685">
    <property type="component" value="Unassembled WGS sequence"/>
</dbReference>
<evidence type="ECO:0000313" key="12">
    <source>
        <dbReference type="EMBL" id="TIC71637.1"/>
    </source>
</evidence>
<keyword evidence="3" id="KW-0663">Pyridoxal phosphate</keyword>
<evidence type="ECO:0000313" key="17">
    <source>
        <dbReference type="Proteomes" id="UP000310685"/>
    </source>
</evidence>
<comment type="cofactor">
    <cofactor evidence="1">
        <name>pyridoxal 5'-phosphate</name>
        <dbReference type="ChEBI" id="CHEBI:597326"/>
    </cofactor>
</comment>
<evidence type="ECO:0000259" key="6">
    <source>
        <dbReference type="Pfam" id="PF01212"/>
    </source>
</evidence>
<keyword evidence="4 7" id="KW-0456">Lyase</keyword>
<dbReference type="InterPro" id="IPR015422">
    <property type="entry name" value="PyrdxlP-dep_Trfase_small"/>
</dbReference>
<evidence type="ECO:0000313" key="15">
    <source>
        <dbReference type="Proteomes" id="UP000307169"/>
    </source>
</evidence>
<evidence type="ECO:0000313" key="9">
    <source>
        <dbReference type="EMBL" id="TIC34692.1"/>
    </source>
</evidence>
<dbReference type="EMBL" id="SPRH01000001">
    <property type="protein sequence ID" value="TIC05009.1"/>
    <property type="molecule type" value="Genomic_DNA"/>
</dbReference>
<protein>
    <submittedName>
        <fullName evidence="7">Aromatic amino acid beta-eliminating lyase/threonine aldolase</fullName>
    </submittedName>
</protein>
<dbReference type="GO" id="GO:0006545">
    <property type="term" value="P:glycine biosynthetic process"/>
    <property type="evidence" value="ECO:0007669"/>
    <property type="project" value="TreeGrafter"/>
</dbReference>
<dbReference type="SUPFAM" id="SSF53383">
    <property type="entry name" value="PLP-dependent transferases"/>
    <property type="match status" value="1"/>
</dbReference>
<dbReference type="AlphaFoldDB" id="A0A4T0LX67"/>
<dbReference type="Gene3D" id="3.90.1150.10">
    <property type="entry name" value="Aspartate Aminotransferase, domain 1"/>
    <property type="match status" value="1"/>
</dbReference>
<evidence type="ECO:0000313" key="11">
    <source>
        <dbReference type="EMBL" id="TIC71331.1"/>
    </source>
</evidence>
<proteinExistence type="inferred from homology"/>
<dbReference type="FunFam" id="3.40.640.10:FF:000030">
    <property type="entry name" value="Low-specificity L-threonine aldolase"/>
    <property type="match status" value="1"/>
</dbReference>